<dbReference type="EMBL" id="JAVFCB010000003">
    <property type="protein sequence ID" value="MDQ4213401.1"/>
    <property type="molecule type" value="Genomic_DNA"/>
</dbReference>
<dbReference type="CDD" id="cd11614">
    <property type="entry name" value="SAF_CpaB_FlgA_like"/>
    <property type="match status" value="1"/>
</dbReference>
<protein>
    <recommendedName>
        <fullName evidence="3">Flp pilus assembly protein CpaB</fullName>
    </recommendedName>
</protein>
<organism evidence="1 2">
    <name type="scientific">Microbacterium capsulatum</name>
    <dbReference type="NCBI Taxonomy" id="3041921"/>
    <lineage>
        <taxon>Bacteria</taxon>
        <taxon>Bacillati</taxon>
        <taxon>Actinomycetota</taxon>
        <taxon>Actinomycetes</taxon>
        <taxon>Micrococcales</taxon>
        <taxon>Microbacteriaceae</taxon>
        <taxon>Microbacterium</taxon>
    </lineage>
</organism>
<evidence type="ECO:0000313" key="2">
    <source>
        <dbReference type="Proteomes" id="UP001230289"/>
    </source>
</evidence>
<gene>
    <name evidence="1" type="ORF">RBR11_05690</name>
</gene>
<evidence type="ECO:0000313" key="1">
    <source>
        <dbReference type="EMBL" id="MDQ4213401.1"/>
    </source>
</evidence>
<proteinExistence type="predicted"/>
<evidence type="ECO:0008006" key="3">
    <source>
        <dbReference type="Google" id="ProtNLM"/>
    </source>
</evidence>
<reference evidence="1 2" key="1">
    <citation type="submission" date="2023-08" db="EMBL/GenBank/DDBJ databases">
        <title>Microbacterium sp. nov., isolated from a waste landfill.</title>
        <authorList>
            <person name="Wen W."/>
        </authorList>
    </citation>
    <scope>NUCLEOTIDE SEQUENCE [LARGE SCALE GENOMIC DNA]</scope>
    <source>
        <strain evidence="1 2">ASV81</strain>
    </source>
</reference>
<sequence length="257" mass="26603">MKTRIIGAILALVLAAVGAFFLITYVHGADARAQLGAQLTDVYIVKTEVPRGTPGDQIKDYVTSDSVPKRNVVPDAVTDLSKLNGLLASADLLPGDQLSSARFASSENLAGSGDIPVPAGMQLLSFSLPADRVVGGQVKAGDHIGLISTTDPAQSGGVHVGYPDPIDPVTRFTFHGVLVTRVQGLVKTSKDGSNGSTGDQQSSTTVMLTIALSANDAARWVWYTEGVAGNYAHMWLTLENAKTSNSGAGPITSGNAG</sequence>
<dbReference type="Proteomes" id="UP001230289">
    <property type="component" value="Unassembled WGS sequence"/>
</dbReference>
<comment type="caution">
    <text evidence="1">The sequence shown here is derived from an EMBL/GenBank/DDBJ whole genome shotgun (WGS) entry which is preliminary data.</text>
</comment>
<dbReference type="RefSeq" id="WP_308488349.1">
    <property type="nucleotide sequence ID" value="NZ_JAVFCB010000003.1"/>
</dbReference>
<keyword evidence="2" id="KW-1185">Reference proteome</keyword>
<accession>A0ABU0XE58</accession>
<name>A0ABU0XE58_9MICO</name>